<keyword evidence="1" id="KW-0472">Membrane</keyword>
<name>A0A101LXJ4_PICGL</name>
<accession>A0A101LXJ4</accession>
<dbReference type="AlphaFoldDB" id="A0A101LXJ4"/>
<keyword evidence="1" id="KW-1133">Transmembrane helix</keyword>
<organism evidence="2">
    <name type="scientific">Picea glauca</name>
    <name type="common">White spruce</name>
    <name type="synonym">Pinus glauca</name>
    <dbReference type="NCBI Taxonomy" id="3330"/>
    <lineage>
        <taxon>Eukaryota</taxon>
        <taxon>Viridiplantae</taxon>
        <taxon>Streptophyta</taxon>
        <taxon>Embryophyta</taxon>
        <taxon>Tracheophyta</taxon>
        <taxon>Spermatophyta</taxon>
        <taxon>Pinopsida</taxon>
        <taxon>Pinidae</taxon>
        <taxon>Conifers I</taxon>
        <taxon>Pinales</taxon>
        <taxon>Pinaceae</taxon>
        <taxon>Picea</taxon>
    </lineage>
</organism>
<keyword evidence="2" id="KW-0496">Mitochondrion</keyword>
<keyword evidence="1" id="KW-0812">Transmembrane</keyword>
<reference evidence="2" key="1">
    <citation type="journal article" date="2015" name="Genome Biol. Evol.">
        <title>Organellar Genomes of White Spruce (Picea glauca): Assembly and Annotation.</title>
        <authorList>
            <person name="Jackman S.D."/>
            <person name="Warren R.L."/>
            <person name="Gibb E.A."/>
            <person name="Vandervalk B.P."/>
            <person name="Mohamadi H."/>
            <person name="Chu J."/>
            <person name="Raymond A."/>
            <person name="Pleasance S."/>
            <person name="Coope R."/>
            <person name="Wildung M.R."/>
            <person name="Ritland C.E."/>
            <person name="Bousquet J."/>
            <person name="Jones S.J."/>
            <person name="Bohlmann J."/>
            <person name="Birol I."/>
        </authorList>
    </citation>
    <scope>NUCLEOTIDE SEQUENCE [LARGE SCALE GENOMIC DNA]</scope>
    <source>
        <tissue evidence="2">Flushing bud</tissue>
    </source>
</reference>
<geneLocation type="mitochondrion" evidence="2"/>
<feature type="transmembrane region" description="Helical" evidence="1">
    <location>
        <begin position="62"/>
        <end position="87"/>
    </location>
</feature>
<comment type="caution">
    <text evidence="2">The sequence shown here is derived from an EMBL/GenBank/DDBJ whole genome shotgun (WGS) entry which is preliminary data.</text>
</comment>
<sequence length="90" mass="10415">MQPKRKKCLIHFNLSRFCRDSISLGIDTSFFSSFKSRRQILSSYCIYNIKILVDKRMIVRRLIARGLVVGSNLIGLVNVLLVDWIILPCL</sequence>
<proteinExistence type="predicted"/>
<evidence type="ECO:0000313" key="2">
    <source>
        <dbReference type="EMBL" id="KUM47187.1"/>
    </source>
</evidence>
<evidence type="ECO:0000256" key="1">
    <source>
        <dbReference type="SAM" id="Phobius"/>
    </source>
</evidence>
<dbReference type="EMBL" id="LKAM01000008">
    <property type="protein sequence ID" value="KUM47187.1"/>
    <property type="molecule type" value="Genomic_DNA"/>
</dbReference>
<gene>
    <name evidence="2" type="ORF">ABT39_MTgene6193</name>
</gene>
<protein>
    <submittedName>
        <fullName evidence="2">Uncharacterized protein</fullName>
    </submittedName>
</protein>